<sequence>MPHKRAKFSKRQEDRAALGTNLPPPTGKDDYHFNSMPKGAMRILQGAQIQEEYRKRKLAAAKAAQNPTSAASTAAAKGKGKGKDKAAGNGNDNENSSATQELKIRPGEKLRDFNRRVEMAMAHDISSTFRSKSATNAKKRARRAARKAGLDPDADSQDEADQEDLRKKRADKAAAKEAAQPSRNDLKRQRQALEAGAEVKDFAKASQVKKINDVAQAPPRLTKAPRGETVQSKLRKAQLMAKIGGTDEDEASRRVLTDEKARFKGRIPEKAAAAADAKKRKRGDDPSDLASAGVRPAKPSMARQMILDQERDKAIKLYRELKEKKIKERETRGGQ</sequence>
<accession>A0A061H509</accession>
<feature type="compositionally biased region" description="Basic residues" evidence="1">
    <location>
        <begin position="137"/>
        <end position="146"/>
    </location>
</feature>
<dbReference type="OrthoDB" id="5876637at2759"/>
<dbReference type="eggNOG" id="ENOG502S71P">
    <property type="taxonomic scope" value="Eukaryota"/>
</dbReference>
<protein>
    <submittedName>
        <fullName evidence="2">Uncharacterized protein</fullName>
    </submittedName>
</protein>
<feature type="compositionally biased region" description="Basic and acidic residues" evidence="1">
    <location>
        <begin position="102"/>
        <end position="118"/>
    </location>
</feature>
<dbReference type="AlphaFoldDB" id="A0A061H509"/>
<feature type="compositionally biased region" description="Polar residues" evidence="1">
    <location>
        <begin position="125"/>
        <end position="136"/>
    </location>
</feature>
<evidence type="ECO:0000313" key="3">
    <source>
        <dbReference type="Proteomes" id="UP000053664"/>
    </source>
</evidence>
<feature type="region of interest" description="Disordered" evidence="1">
    <location>
        <begin position="55"/>
        <end position="198"/>
    </location>
</feature>
<dbReference type="EMBL" id="KE361639">
    <property type="protein sequence ID" value="EPQ27499.1"/>
    <property type="molecule type" value="Genomic_DNA"/>
</dbReference>
<gene>
    <name evidence="2" type="ORF">PFL1_05037</name>
</gene>
<dbReference type="GeneID" id="19319136"/>
<dbReference type="RefSeq" id="XP_007880757.1">
    <property type="nucleotide sequence ID" value="XM_007882566.1"/>
</dbReference>
<dbReference type="HOGENOM" id="CLU_075896_0_0_1"/>
<feature type="region of interest" description="Disordered" evidence="1">
    <location>
        <begin position="210"/>
        <end position="233"/>
    </location>
</feature>
<feature type="region of interest" description="Disordered" evidence="1">
    <location>
        <begin position="1"/>
        <end position="35"/>
    </location>
</feature>
<feature type="compositionally biased region" description="Basic and acidic residues" evidence="1">
    <location>
        <begin position="163"/>
        <end position="175"/>
    </location>
</feature>
<feature type="compositionally biased region" description="Low complexity" evidence="1">
    <location>
        <begin position="60"/>
        <end position="77"/>
    </location>
</feature>
<dbReference type="GO" id="GO:0005634">
    <property type="term" value="C:nucleus"/>
    <property type="evidence" value="ECO:0007669"/>
    <property type="project" value="TreeGrafter"/>
</dbReference>
<evidence type="ECO:0000256" key="1">
    <source>
        <dbReference type="SAM" id="MobiDB-lite"/>
    </source>
</evidence>
<proteinExistence type="predicted"/>
<dbReference type="Proteomes" id="UP000053664">
    <property type="component" value="Unassembled WGS sequence"/>
</dbReference>
<feature type="compositionally biased region" description="Acidic residues" evidence="1">
    <location>
        <begin position="152"/>
        <end position="162"/>
    </location>
</feature>
<feature type="region of interest" description="Disordered" evidence="1">
    <location>
        <begin position="267"/>
        <end position="308"/>
    </location>
</feature>
<dbReference type="KEGG" id="pfp:PFL1_05037"/>
<name>A0A061H509_9BASI</name>
<reference evidence="2 3" key="1">
    <citation type="journal article" date="2013" name="Plant Cell">
        <title>The transition from a phytopathogenic smut ancestor to an anamorphic biocontrol agent deciphered by comparative whole-genome analysis.</title>
        <authorList>
            <person name="Lefebvre F."/>
            <person name="Joly D.L."/>
            <person name="Labbe C."/>
            <person name="Teichmann B."/>
            <person name="Linning R."/>
            <person name="Belzile F."/>
            <person name="Bakkeren G."/>
            <person name="Belanger R.R."/>
        </authorList>
    </citation>
    <scope>NUCLEOTIDE SEQUENCE [LARGE SCALE GENOMIC DNA]</scope>
    <source>
        <strain evidence="2 3">PF-1</strain>
    </source>
</reference>
<dbReference type="PANTHER" id="PTHR21838">
    <property type="entry name" value="COILED-COIL DOMAIN-CONTAINING PROTEIN 137"/>
    <property type="match status" value="1"/>
</dbReference>
<evidence type="ECO:0000313" key="2">
    <source>
        <dbReference type="EMBL" id="EPQ27499.1"/>
    </source>
</evidence>
<dbReference type="PANTHER" id="PTHR21838:SF2">
    <property type="entry name" value="COILED-COIL DOMAIN-CONTAINING PROTEIN 137"/>
    <property type="match status" value="1"/>
</dbReference>
<organism evidence="2 3">
    <name type="scientific">Pseudozyma flocculosa PF-1</name>
    <dbReference type="NCBI Taxonomy" id="1277687"/>
    <lineage>
        <taxon>Eukaryota</taxon>
        <taxon>Fungi</taxon>
        <taxon>Dikarya</taxon>
        <taxon>Basidiomycota</taxon>
        <taxon>Ustilaginomycotina</taxon>
        <taxon>Ustilaginomycetes</taxon>
        <taxon>Ustilaginales</taxon>
        <taxon>Ustilaginaceae</taxon>
        <taxon>Pseudozyma</taxon>
    </lineage>
</organism>
<dbReference type="InterPro" id="IPR026680">
    <property type="entry name" value="CCDC137"/>
</dbReference>